<dbReference type="Proteomes" id="UP000693892">
    <property type="component" value="Unassembled WGS sequence"/>
</dbReference>
<accession>A0A916NPI8</accession>
<proteinExistence type="predicted"/>
<name>A0A916NPI8_9MICO</name>
<reference evidence="1" key="1">
    <citation type="submission" date="2021-06" db="EMBL/GenBank/DDBJ databases">
        <authorList>
            <person name="Criscuolo A."/>
        </authorList>
    </citation>
    <scope>NUCLEOTIDE SEQUENCE</scope>
    <source>
        <strain evidence="1">CIP111803</strain>
    </source>
</reference>
<dbReference type="EMBL" id="CAJVAP010000037">
    <property type="protein sequence ID" value="CAG7620854.1"/>
    <property type="molecule type" value="Genomic_DNA"/>
</dbReference>
<comment type="caution">
    <text evidence="1">The sequence shown here is derived from an EMBL/GenBank/DDBJ whole genome shotgun (WGS) entry which is preliminary data.</text>
</comment>
<evidence type="ECO:0000313" key="1">
    <source>
        <dbReference type="EMBL" id="CAG7620854.1"/>
    </source>
</evidence>
<protein>
    <submittedName>
        <fullName evidence="1">Uncharacterized protein</fullName>
    </submittedName>
</protein>
<dbReference type="AlphaFoldDB" id="A0A916NPI8"/>
<gene>
    <name evidence="1" type="ORF">LEUCIP111803_02394</name>
</gene>
<keyword evidence="2" id="KW-1185">Reference proteome</keyword>
<sequence length="38" mass="4021">MARSGTGALFADRERLPLRLHSLVASAKIVLAVGNPEC</sequence>
<organism evidence="1 2">
    <name type="scientific">Leucobacter soli</name>
    <dbReference type="NCBI Taxonomy" id="2812850"/>
    <lineage>
        <taxon>Bacteria</taxon>
        <taxon>Bacillati</taxon>
        <taxon>Actinomycetota</taxon>
        <taxon>Actinomycetes</taxon>
        <taxon>Micrococcales</taxon>
        <taxon>Microbacteriaceae</taxon>
        <taxon>Leucobacter</taxon>
    </lineage>
</organism>
<evidence type="ECO:0000313" key="2">
    <source>
        <dbReference type="Proteomes" id="UP000693892"/>
    </source>
</evidence>